<dbReference type="AlphaFoldDB" id="A0A3A2ZTL7"/>
<evidence type="ECO:0008006" key="4">
    <source>
        <dbReference type="Google" id="ProtNLM"/>
    </source>
</evidence>
<protein>
    <recommendedName>
        <fullName evidence="4">TeaA receptor TeaR</fullName>
    </recommendedName>
</protein>
<feature type="compositionally biased region" description="Polar residues" evidence="1">
    <location>
        <begin position="186"/>
        <end position="199"/>
    </location>
</feature>
<accession>A0A3A2ZTL7</accession>
<feature type="region of interest" description="Disordered" evidence="1">
    <location>
        <begin position="264"/>
        <end position="552"/>
    </location>
</feature>
<dbReference type="EMBL" id="MVGC01000022">
    <property type="protein sequence ID" value="RJE26416.1"/>
    <property type="molecule type" value="Genomic_DNA"/>
</dbReference>
<reference evidence="3" key="1">
    <citation type="submission" date="2017-02" db="EMBL/GenBank/DDBJ databases">
        <authorList>
            <person name="Tafer H."/>
            <person name="Lopandic K."/>
        </authorList>
    </citation>
    <scope>NUCLEOTIDE SEQUENCE [LARGE SCALE GENOMIC DNA]</scope>
    <source>
        <strain evidence="3">CBS 366.77</strain>
    </source>
</reference>
<feature type="compositionally biased region" description="Low complexity" evidence="1">
    <location>
        <begin position="352"/>
        <end position="369"/>
    </location>
</feature>
<feature type="compositionally biased region" description="Basic and acidic residues" evidence="1">
    <location>
        <begin position="164"/>
        <end position="176"/>
    </location>
</feature>
<evidence type="ECO:0000313" key="2">
    <source>
        <dbReference type="EMBL" id="RJE26416.1"/>
    </source>
</evidence>
<feature type="compositionally biased region" description="Basic and acidic residues" evidence="1">
    <location>
        <begin position="119"/>
        <end position="129"/>
    </location>
</feature>
<feature type="region of interest" description="Disordered" evidence="1">
    <location>
        <begin position="163"/>
        <end position="235"/>
    </location>
</feature>
<dbReference type="Proteomes" id="UP000266188">
    <property type="component" value="Unassembled WGS sequence"/>
</dbReference>
<feature type="region of interest" description="Disordered" evidence="1">
    <location>
        <begin position="25"/>
        <end position="137"/>
    </location>
</feature>
<proteinExistence type="predicted"/>
<comment type="caution">
    <text evidence="2">The sequence shown here is derived from an EMBL/GenBank/DDBJ whole genome shotgun (WGS) entry which is preliminary data.</text>
</comment>
<feature type="compositionally biased region" description="Polar residues" evidence="1">
    <location>
        <begin position="330"/>
        <end position="351"/>
    </location>
</feature>
<evidence type="ECO:0000256" key="1">
    <source>
        <dbReference type="SAM" id="MobiDB-lite"/>
    </source>
</evidence>
<feature type="compositionally biased region" description="Basic and acidic residues" evidence="1">
    <location>
        <begin position="461"/>
        <end position="489"/>
    </location>
</feature>
<feature type="compositionally biased region" description="Basic and acidic residues" evidence="1">
    <location>
        <begin position="83"/>
        <end position="94"/>
    </location>
</feature>
<name>A0A3A2ZTL7_9EURO</name>
<feature type="compositionally biased region" description="Basic and acidic residues" evidence="1">
    <location>
        <begin position="427"/>
        <end position="446"/>
    </location>
</feature>
<sequence>MAGAATAAYSADVLTSSATVDGHHQQWEYAVPTRQDSFNHRSKSRSSHDSNSRRKSRDRTSKGSRSSSMSRQAYVNDWNSARGRRDASLNRRTSESGSWRDVYGQETANWSAGNVGDSVDSHYNGHPEKDDMDTNDENWIHRDKLARIESEELQQAAILLQRRAGVESRTGRGKSHELHHKGGFGSSTSTPAVTEQSEPWPNLHVDQGEHTSSSGPDGDGNYDIEDERQNWDLRRPEEIAADKMDDGGSYFYYNPALRKSSSRIPISTASPAPISPDHFGRESRKQRSRAPTNGDDDSSVTKVRRASEPTAAETASASTPTGGSRPVSRGTPTGQNASAKKTPRGTSGSSNRKTSAPPTTRKTTPRSRAVSGNGGSGQRPTTRSGETRPTTSVNRPEGDPPWLATMYKPDPRIPPDQQILPTHARKMQQEQWEKEGRTTTTYDRDFTPLAVRPDEQSSNNDKPEKEEPKPEEKPEEVPEEKKEEQKEPSGQKAAEWPLGSPKNEGPNNKPGVSTGYSTIPKVRETPAPGLSPNWDPPVVTAQPPPEKEKGCGCCIVM</sequence>
<feature type="compositionally biased region" description="Low complexity" evidence="1">
    <location>
        <begin position="308"/>
        <end position="324"/>
    </location>
</feature>
<evidence type="ECO:0000313" key="3">
    <source>
        <dbReference type="Proteomes" id="UP000266188"/>
    </source>
</evidence>
<gene>
    <name evidence="2" type="ORF">PHISCL_01217</name>
</gene>
<keyword evidence="3" id="KW-1185">Reference proteome</keyword>
<feature type="compositionally biased region" description="Polar residues" evidence="1">
    <location>
        <begin position="378"/>
        <end position="394"/>
    </location>
</feature>
<organism evidence="2 3">
    <name type="scientific">Aspergillus sclerotialis</name>
    <dbReference type="NCBI Taxonomy" id="2070753"/>
    <lineage>
        <taxon>Eukaryota</taxon>
        <taxon>Fungi</taxon>
        <taxon>Dikarya</taxon>
        <taxon>Ascomycota</taxon>
        <taxon>Pezizomycotina</taxon>
        <taxon>Eurotiomycetes</taxon>
        <taxon>Eurotiomycetidae</taxon>
        <taxon>Eurotiales</taxon>
        <taxon>Aspergillaceae</taxon>
        <taxon>Aspergillus</taxon>
        <taxon>Aspergillus subgen. Polypaecilum</taxon>
    </lineage>
</organism>
<feature type="compositionally biased region" description="Low complexity" evidence="1">
    <location>
        <begin position="264"/>
        <end position="276"/>
    </location>
</feature>
<dbReference type="STRING" id="2070753.A0A3A2ZTL7"/>
<dbReference type="OrthoDB" id="418495at2759"/>